<reference evidence="4 5" key="1">
    <citation type="submission" date="2024-04" db="EMBL/GenBank/DDBJ databases">
        <title>Novel species of the genus Ideonella isolated from streams.</title>
        <authorList>
            <person name="Lu H."/>
        </authorList>
    </citation>
    <scope>NUCLEOTIDE SEQUENCE [LARGE SCALE GENOMIC DNA]</scope>
    <source>
        <strain evidence="4 5">BYS139W</strain>
    </source>
</reference>
<feature type="region of interest" description="Disordered" evidence="1">
    <location>
        <begin position="753"/>
        <end position="821"/>
    </location>
</feature>
<dbReference type="RefSeq" id="WP_341375602.1">
    <property type="nucleotide sequence ID" value="NZ_JBBUTF010000017.1"/>
</dbReference>
<protein>
    <submittedName>
        <fullName evidence="4">FimV/HubP family polar landmark protein</fullName>
    </submittedName>
</protein>
<keyword evidence="5" id="KW-1185">Reference proteome</keyword>
<dbReference type="InterPro" id="IPR038440">
    <property type="entry name" value="FimV_C_sf"/>
</dbReference>
<dbReference type="Gene3D" id="1.20.58.2200">
    <property type="match status" value="1"/>
</dbReference>
<organism evidence="4 5">
    <name type="scientific">Pseudaquabacterium rugosum</name>
    <dbReference type="NCBI Taxonomy" id="2984194"/>
    <lineage>
        <taxon>Bacteria</taxon>
        <taxon>Pseudomonadati</taxon>
        <taxon>Pseudomonadota</taxon>
        <taxon>Betaproteobacteria</taxon>
        <taxon>Burkholderiales</taxon>
        <taxon>Sphaerotilaceae</taxon>
        <taxon>Pseudaquabacterium</taxon>
    </lineage>
</organism>
<dbReference type="InterPro" id="IPR020011">
    <property type="entry name" value="FimV_C"/>
</dbReference>
<accession>A0ABU9BD22</accession>
<feature type="chain" id="PRO_5045098510" evidence="2">
    <location>
        <begin position="31"/>
        <end position="887"/>
    </location>
</feature>
<feature type="region of interest" description="Disordered" evidence="1">
    <location>
        <begin position="335"/>
        <end position="387"/>
    </location>
</feature>
<feature type="compositionally biased region" description="Low complexity" evidence="1">
    <location>
        <begin position="371"/>
        <end position="382"/>
    </location>
</feature>
<dbReference type="Gene3D" id="3.10.350.10">
    <property type="entry name" value="LysM domain"/>
    <property type="match status" value="1"/>
</dbReference>
<dbReference type="NCBIfam" id="TIGR03505">
    <property type="entry name" value="FimV_core"/>
    <property type="match status" value="1"/>
</dbReference>
<gene>
    <name evidence="4" type="ORF">AACH11_17805</name>
</gene>
<name>A0ABU9BD22_9BURK</name>
<dbReference type="EMBL" id="JBBUTF010000017">
    <property type="protein sequence ID" value="MEK8027821.1"/>
    <property type="molecule type" value="Genomic_DNA"/>
</dbReference>
<feature type="signal peptide" evidence="2">
    <location>
        <begin position="1"/>
        <end position="30"/>
    </location>
</feature>
<keyword evidence="2" id="KW-0732">Signal</keyword>
<evidence type="ECO:0000256" key="2">
    <source>
        <dbReference type="SAM" id="SignalP"/>
    </source>
</evidence>
<evidence type="ECO:0000313" key="4">
    <source>
        <dbReference type="EMBL" id="MEK8027821.1"/>
    </source>
</evidence>
<proteinExistence type="predicted"/>
<sequence length="887" mass="91406">MNTSPNFLARTALAMAALAALSGLPQTASAVGLGRLNVQSALGEGMRADIDLSNLTAEEASSLQVRIASPEAYRAAGVDYNPVLASSRAIIVRRTDGRAQVRLISDRAVQEPFVEVILELGWANGRLVREFTLLFDPPGQRLPAPVAAPVAPVMGAAPPAPAPAPMPAVIPNTASASSAGNGGTGRGTVVNTRAPRAEAPVAAAPVPAPATERKVTRAAPERPARAPAAPAPAPAAPMREPADRLPVRPGDSLSRLAARNAPQGVSLDQMLVGLYRANPDAFLGQNINRLRAGAVLKVPTSESMRQVSSGEARQIIAQSADFGAYRQKLAREVPTAPAAEGARQSAGKVTAAVDDRKAAGQTSPDKLKLSPAAPAGKGAADTAPRKDEARVAELTRNLEELKQLQQTTAAAKAPAGTPVPPPAPVVPAPAPAPAPAPVVPPAPVMPPVAAASVPAAVAPVVVASAALPPAPAPVVPPMPASAPVMAPAPLPSVDGGGWLDSLGGNPFLLPGLGVAALGLAGFAAWRMRGRFNKTASETSFLESRMQPDSFFGASGGQRVDTADAQASNSSMGYSLSQLDAIGDVDPVAEADVYLAYGRDLQAEEILKEALRTTPDRLSVRTKLLEVYAKRRDTKGFEMLARQLYAMTRGQGPDWARTQELGLGIDPENPLYQPGGRPSDVLVEGDRVIEPLNAPTQPASNLSQTTQQLYGPGISGASAFAPSEVDLDLDLPTDAPTAPTPLAASTVTLGAADDPNGLDFDLEPELTAGGHAPADFGPSGIPTDFQPHSLSMGLDDSRLPTPSRPGGDSTLDFPDFDPTDLGAATDIPTTTAGMLDGPNDPMARKLELAEEFRQIGDLEGARDLLEEVASRGTGELKARAVQMLGQLG</sequence>
<feature type="domain" description="FimV N-terminal" evidence="3">
    <location>
        <begin position="31"/>
        <end position="138"/>
    </location>
</feature>
<comment type="caution">
    <text evidence="4">The sequence shown here is derived from an EMBL/GenBank/DDBJ whole genome shotgun (WGS) entry which is preliminary data.</text>
</comment>
<feature type="region of interest" description="Disordered" evidence="1">
    <location>
        <begin position="197"/>
        <end position="243"/>
    </location>
</feature>
<evidence type="ECO:0000259" key="3">
    <source>
        <dbReference type="Pfam" id="PF25800"/>
    </source>
</evidence>
<evidence type="ECO:0000256" key="1">
    <source>
        <dbReference type="SAM" id="MobiDB-lite"/>
    </source>
</evidence>
<dbReference type="Pfam" id="PF25800">
    <property type="entry name" value="FimV_N"/>
    <property type="match status" value="1"/>
</dbReference>
<evidence type="ECO:0000313" key="5">
    <source>
        <dbReference type="Proteomes" id="UP001368500"/>
    </source>
</evidence>
<feature type="compositionally biased region" description="Basic and acidic residues" evidence="1">
    <location>
        <begin position="211"/>
        <end position="224"/>
    </location>
</feature>
<dbReference type="InterPro" id="IPR036779">
    <property type="entry name" value="LysM_dom_sf"/>
</dbReference>
<dbReference type="NCBIfam" id="TIGR03504">
    <property type="entry name" value="FimV_Cterm"/>
    <property type="match status" value="1"/>
</dbReference>
<dbReference type="InterPro" id="IPR020012">
    <property type="entry name" value="LysM_FimV"/>
</dbReference>
<dbReference type="Proteomes" id="UP001368500">
    <property type="component" value="Unassembled WGS sequence"/>
</dbReference>
<dbReference type="InterPro" id="IPR057840">
    <property type="entry name" value="FimV_N"/>
</dbReference>